<reference evidence="8 9" key="1">
    <citation type="submission" date="2020-08" db="EMBL/GenBank/DDBJ databases">
        <title>Genomic Encyclopedia of Type Strains, Phase IV (KMG-IV): sequencing the most valuable type-strain genomes for metagenomic binning, comparative biology and taxonomic classification.</title>
        <authorList>
            <person name="Goeker M."/>
        </authorList>
    </citation>
    <scope>NUCLEOTIDE SEQUENCE [LARGE SCALE GENOMIC DNA]</scope>
    <source>
        <strain evidence="8 9">DSM 22071</strain>
    </source>
</reference>
<dbReference type="Proteomes" id="UP000528322">
    <property type="component" value="Unassembled WGS sequence"/>
</dbReference>
<dbReference type="RefSeq" id="WP_183733173.1">
    <property type="nucleotide sequence ID" value="NZ_JACHID010000012.1"/>
</dbReference>
<dbReference type="InterPro" id="IPR002751">
    <property type="entry name" value="CbiM/NikMN"/>
</dbReference>
<dbReference type="EMBL" id="JACHID010000012">
    <property type="protein sequence ID" value="MBB5022519.1"/>
    <property type="molecule type" value="Genomic_DNA"/>
</dbReference>
<accession>A0A7W7Y5N5</accession>
<evidence type="ECO:0000313" key="8">
    <source>
        <dbReference type="EMBL" id="MBB5022519.1"/>
    </source>
</evidence>
<protein>
    <submittedName>
        <fullName evidence="8">Cobalt/nickel transport system permease protein</fullName>
    </submittedName>
</protein>
<evidence type="ECO:0000256" key="4">
    <source>
        <dbReference type="ARBA" id="ARBA00022692"/>
    </source>
</evidence>
<proteinExistence type="predicted"/>
<dbReference type="AlphaFoldDB" id="A0A7W7Y5N5"/>
<evidence type="ECO:0000256" key="6">
    <source>
        <dbReference type="ARBA" id="ARBA00023136"/>
    </source>
</evidence>
<evidence type="ECO:0000256" key="5">
    <source>
        <dbReference type="ARBA" id="ARBA00022989"/>
    </source>
</evidence>
<evidence type="ECO:0000256" key="7">
    <source>
        <dbReference type="SAM" id="Phobius"/>
    </source>
</evidence>
<feature type="transmembrane region" description="Helical" evidence="7">
    <location>
        <begin position="40"/>
        <end position="61"/>
    </location>
</feature>
<dbReference type="GO" id="GO:0005886">
    <property type="term" value="C:plasma membrane"/>
    <property type="evidence" value="ECO:0007669"/>
    <property type="project" value="UniProtKB-SubCell"/>
</dbReference>
<gene>
    <name evidence="8" type="ORF">HNR37_001857</name>
</gene>
<dbReference type="NCBIfam" id="NF004906">
    <property type="entry name" value="PRK06265.2-1"/>
    <property type="match status" value="1"/>
</dbReference>
<comment type="caution">
    <text evidence="8">The sequence shown here is derived from an EMBL/GenBank/DDBJ whole genome shotgun (WGS) entry which is preliminary data.</text>
</comment>
<evidence type="ECO:0000256" key="3">
    <source>
        <dbReference type="ARBA" id="ARBA00022475"/>
    </source>
</evidence>
<name>A0A7W7Y5N5_9BACT</name>
<evidence type="ECO:0000256" key="2">
    <source>
        <dbReference type="ARBA" id="ARBA00022448"/>
    </source>
</evidence>
<organism evidence="8 9">
    <name type="scientific">Desulfurispira natronophila</name>
    <dbReference type="NCBI Taxonomy" id="682562"/>
    <lineage>
        <taxon>Bacteria</taxon>
        <taxon>Pseudomonadati</taxon>
        <taxon>Chrysiogenota</taxon>
        <taxon>Chrysiogenia</taxon>
        <taxon>Chrysiogenales</taxon>
        <taxon>Chrysiogenaceae</taxon>
        <taxon>Desulfurispira</taxon>
    </lineage>
</organism>
<comment type="subcellular location">
    <subcellularLocation>
        <location evidence="1">Cell membrane</location>
        <topology evidence="1">Multi-pass membrane protein</topology>
    </subcellularLocation>
</comment>
<evidence type="ECO:0000313" key="9">
    <source>
        <dbReference type="Proteomes" id="UP000528322"/>
    </source>
</evidence>
<feature type="transmembrane region" description="Helical" evidence="7">
    <location>
        <begin position="143"/>
        <end position="164"/>
    </location>
</feature>
<dbReference type="Gene3D" id="1.10.1760.20">
    <property type="match status" value="1"/>
</dbReference>
<feature type="transmembrane region" description="Helical" evidence="7">
    <location>
        <begin position="67"/>
        <end position="92"/>
    </location>
</feature>
<feature type="transmembrane region" description="Helical" evidence="7">
    <location>
        <begin position="176"/>
        <end position="200"/>
    </location>
</feature>
<keyword evidence="6 7" id="KW-0472">Membrane</keyword>
<sequence>MHIPDGILPLPVTAGALAATIGLTAAAITKIKRMPDPREGIPRAALFTAAFFILSTIHIPIPPTSVHLMLSGLLGVMLGYYAMPAVVIAIFLQAVMLGHGGLTTIGVNAIIIGLPALLCGWFYRWMRPTALRRGNRSHLGLAFAIGTFGSALAVVIFVMTILLFMPVYIDASAERAALLTLMLVHTPLVLVEGLFCAWLVHYFQRTNPELLCGSVAGNSVP</sequence>
<feature type="transmembrane region" description="Helical" evidence="7">
    <location>
        <begin position="6"/>
        <end position="28"/>
    </location>
</feature>
<keyword evidence="9" id="KW-1185">Reference proteome</keyword>
<dbReference type="PANTHER" id="PTHR34229:SF1">
    <property type="entry name" value="METAL TRANSPORT PROTEIN HI_1621-RELATED"/>
    <property type="match status" value="1"/>
</dbReference>
<keyword evidence="4 7" id="KW-0812">Transmembrane</keyword>
<evidence type="ECO:0000256" key="1">
    <source>
        <dbReference type="ARBA" id="ARBA00004651"/>
    </source>
</evidence>
<keyword evidence="2" id="KW-0813">Transport</keyword>
<keyword evidence="5 7" id="KW-1133">Transmembrane helix</keyword>
<dbReference type="Pfam" id="PF01891">
    <property type="entry name" value="CbiM"/>
    <property type="match status" value="1"/>
</dbReference>
<dbReference type="GO" id="GO:0000041">
    <property type="term" value="P:transition metal ion transport"/>
    <property type="evidence" value="ECO:0007669"/>
    <property type="project" value="InterPro"/>
</dbReference>
<dbReference type="PANTHER" id="PTHR34229">
    <property type="entry name" value="METAL TRANSPORT PROTEIN HI_1621-RELATED"/>
    <property type="match status" value="1"/>
</dbReference>
<feature type="transmembrane region" description="Helical" evidence="7">
    <location>
        <begin position="104"/>
        <end position="123"/>
    </location>
</feature>
<keyword evidence="3" id="KW-1003">Cell membrane</keyword>